<dbReference type="InterPro" id="IPR045038">
    <property type="entry name" value="AIG2-like"/>
</dbReference>
<dbReference type="AlphaFoldDB" id="A0A5B9DT61"/>
<keyword evidence="1 4" id="KW-0808">Transferase</keyword>
<dbReference type="EMBL" id="CP041690">
    <property type="protein sequence ID" value="QEE22242.1"/>
    <property type="molecule type" value="Genomic_DNA"/>
</dbReference>
<dbReference type="KEGG" id="yti:FNA67_19670"/>
<gene>
    <name evidence="4" type="ORF">FNA67_19670</name>
</gene>
<protein>
    <recommendedName>
        <fullName evidence="2">Putative gamma-glutamylcyclotransferase</fullName>
    </recommendedName>
</protein>
<proteinExistence type="predicted"/>
<name>A0A5B9DT61_9HYPH</name>
<dbReference type="OrthoDB" id="8478759at2"/>
<dbReference type="InterPro" id="IPR013024">
    <property type="entry name" value="GGCT-like"/>
</dbReference>
<dbReference type="Pfam" id="PF06094">
    <property type="entry name" value="GGACT"/>
    <property type="match status" value="1"/>
</dbReference>
<dbReference type="PANTHER" id="PTHR31544">
    <property type="entry name" value="AIG2-LIKE PROTEIN D"/>
    <property type="match status" value="1"/>
</dbReference>
<dbReference type="PANTHER" id="PTHR31544:SF2">
    <property type="entry name" value="AIG2-LIKE PROTEIN D"/>
    <property type="match status" value="1"/>
</dbReference>
<dbReference type="SUPFAM" id="SSF110857">
    <property type="entry name" value="Gamma-glutamyl cyclotransferase-like"/>
    <property type="match status" value="1"/>
</dbReference>
<evidence type="ECO:0000313" key="4">
    <source>
        <dbReference type="EMBL" id="QEE22242.1"/>
    </source>
</evidence>
<keyword evidence="5" id="KW-1185">Reference proteome</keyword>
<organism evidence="4 5">
    <name type="scientific">Paradevosia tibetensis</name>
    <dbReference type="NCBI Taxonomy" id="1447062"/>
    <lineage>
        <taxon>Bacteria</taxon>
        <taxon>Pseudomonadati</taxon>
        <taxon>Pseudomonadota</taxon>
        <taxon>Alphaproteobacteria</taxon>
        <taxon>Hyphomicrobiales</taxon>
        <taxon>Devosiaceae</taxon>
        <taxon>Paradevosia</taxon>
    </lineage>
</organism>
<accession>A0A5B9DT61</accession>
<dbReference type="InterPro" id="IPR036568">
    <property type="entry name" value="GGCT-like_sf"/>
</dbReference>
<dbReference type="Proteomes" id="UP000321062">
    <property type="component" value="Chromosome"/>
</dbReference>
<dbReference type="Gene3D" id="3.10.490.10">
    <property type="entry name" value="Gamma-glutamyl cyclotransferase-like"/>
    <property type="match status" value="1"/>
</dbReference>
<sequence>MDRSLSQPLFVYGTLMDGDMRRAVLGRETALFRAEAPGFRTVFFPGRVYPALIATEGASAVGFLLDGLTSGDFDALDRYEEDEYERRPIEVLEGTHRLLAQTYWPLASIPADSLPWMLEDWQRNHKVRALVEAFEVHSR</sequence>
<feature type="domain" description="Gamma-glutamylcyclotransferase AIG2-like" evidence="3">
    <location>
        <begin position="9"/>
        <end position="122"/>
    </location>
</feature>
<evidence type="ECO:0000256" key="2">
    <source>
        <dbReference type="ARBA" id="ARBA00030602"/>
    </source>
</evidence>
<reference evidence="4 5" key="1">
    <citation type="journal article" date="2015" name="Int. J. Syst. Evol. Microbiol.">
        <title>Youhaiella tibetensis gen. nov., sp. nov., isolated from subsurface sediment.</title>
        <authorList>
            <person name="Wang Y.X."/>
            <person name="Huang F.Q."/>
            <person name="Nogi Y."/>
            <person name="Pang S.J."/>
            <person name="Wang P.K."/>
            <person name="Lv J."/>
        </authorList>
    </citation>
    <scope>NUCLEOTIDE SEQUENCE [LARGE SCALE GENOMIC DNA]</scope>
    <source>
        <strain evidence="5">fig4</strain>
    </source>
</reference>
<evidence type="ECO:0000313" key="5">
    <source>
        <dbReference type="Proteomes" id="UP000321062"/>
    </source>
</evidence>
<evidence type="ECO:0000259" key="3">
    <source>
        <dbReference type="Pfam" id="PF06094"/>
    </source>
</evidence>
<dbReference type="CDD" id="cd06661">
    <property type="entry name" value="GGCT_like"/>
    <property type="match status" value="1"/>
</dbReference>
<evidence type="ECO:0000256" key="1">
    <source>
        <dbReference type="ARBA" id="ARBA00022679"/>
    </source>
</evidence>
<dbReference type="GO" id="GO:0016740">
    <property type="term" value="F:transferase activity"/>
    <property type="evidence" value="ECO:0007669"/>
    <property type="project" value="UniProtKB-KW"/>
</dbReference>
<dbReference type="InterPro" id="IPR009288">
    <property type="entry name" value="AIG2-like_dom"/>
</dbReference>